<sequence length="85" mass="9070">GVASIADDEVPAAVDEPSIPSPPSPTQPPPPLSQDQPFTSQVQPTPPPSLIDQPLLPQHQPQPSQNARFLMDLLQTLLDTCITLT</sequence>
<feature type="compositionally biased region" description="Acidic residues" evidence="1">
    <location>
        <begin position="1"/>
        <end position="10"/>
    </location>
</feature>
<dbReference type="AlphaFoldDB" id="A0A699XJQ8"/>
<feature type="compositionally biased region" description="Pro residues" evidence="1">
    <location>
        <begin position="19"/>
        <end position="32"/>
    </location>
</feature>
<evidence type="ECO:0000256" key="1">
    <source>
        <dbReference type="SAM" id="MobiDB-lite"/>
    </source>
</evidence>
<feature type="compositionally biased region" description="Low complexity" evidence="1">
    <location>
        <begin position="53"/>
        <end position="63"/>
    </location>
</feature>
<comment type="caution">
    <text evidence="2">The sequence shown here is derived from an EMBL/GenBank/DDBJ whole genome shotgun (WGS) entry which is preliminary data.</text>
</comment>
<name>A0A699XJQ8_TANCI</name>
<organism evidence="2">
    <name type="scientific">Tanacetum cinerariifolium</name>
    <name type="common">Dalmatian daisy</name>
    <name type="synonym">Chrysanthemum cinerariifolium</name>
    <dbReference type="NCBI Taxonomy" id="118510"/>
    <lineage>
        <taxon>Eukaryota</taxon>
        <taxon>Viridiplantae</taxon>
        <taxon>Streptophyta</taxon>
        <taxon>Embryophyta</taxon>
        <taxon>Tracheophyta</taxon>
        <taxon>Spermatophyta</taxon>
        <taxon>Magnoliopsida</taxon>
        <taxon>eudicotyledons</taxon>
        <taxon>Gunneridae</taxon>
        <taxon>Pentapetalae</taxon>
        <taxon>asterids</taxon>
        <taxon>campanulids</taxon>
        <taxon>Asterales</taxon>
        <taxon>Asteraceae</taxon>
        <taxon>Asteroideae</taxon>
        <taxon>Anthemideae</taxon>
        <taxon>Anthemidinae</taxon>
        <taxon>Tanacetum</taxon>
    </lineage>
</organism>
<evidence type="ECO:0000313" key="2">
    <source>
        <dbReference type="EMBL" id="GFD58590.1"/>
    </source>
</evidence>
<proteinExistence type="predicted"/>
<protein>
    <submittedName>
        <fullName evidence="2">Uncharacterized protein</fullName>
    </submittedName>
</protein>
<gene>
    <name evidence="2" type="ORF">Tci_930559</name>
</gene>
<feature type="region of interest" description="Disordered" evidence="1">
    <location>
        <begin position="1"/>
        <end position="64"/>
    </location>
</feature>
<dbReference type="EMBL" id="BKCJ011854771">
    <property type="protein sequence ID" value="GFD58590.1"/>
    <property type="molecule type" value="Genomic_DNA"/>
</dbReference>
<accession>A0A699XJQ8</accession>
<reference evidence="2" key="1">
    <citation type="journal article" date="2019" name="Sci. Rep.">
        <title>Draft genome of Tanacetum cinerariifolium, the natural source of mosquito coil.</title>
        <authorList>
            <person name="Yamashiro T."/>
            <person name="Shiraishi A."/>
            <person name="Satake H."/>
            <person name="Nakayama K."/>
        </authorList>
    </citation>
    <scope>NUCLEOTIDE SEQUENCE</scope>
</reference>
<feature type="non-terminal residue" evidence="2">
    <location>
        <position position="1"/>
    </location>
</feature>
<feature type="non-terminal residue" evidence="2">
    <location>
        <position position="85"/>
    </location>
</feature>